<reference evidence="1 2" key="1">
    <citation type="submission" date="2018-08" db="EMBL/GenBank/DDBJ databases">
        <title>A genome reference for cultivated species of the human gut microbiota.</title>
        <authorList>
            <person name="Zou Y."/>
            <person name="Xue W."/>
            <person name="Luo G."/>
        </authorList>
    </citation>
    <scope>NUCLEOTIDE SEQUENCE [LARGE SCALE GENOMIC DNA]</scope>
    <source>
        <strain evidence="1 2">AF29-11BH</strain>
    </source>
</reference>
<name>A0A3E2UDY1_9FIRM</name>
<organism evidence="1 2">
    <name type="scientific">Faecalibacterium prausnitzii</name>
    <dbReference type="NCBI Taxonomy" id="853"/>
    <lineage>
        <taxon>Bacteria</taxon>
        <taxon>Bacillati</taxon>
        <taxon>Bacillota</taxon>
        <taxon>Clostridia</taxon>
        <taxon>Eubacteriales</taxon>
        <taxon>Oscillospiraceae</taxon>
        <taxon>Faecalibacterium</taxon>
    </lineage>
</organism>
<dbReference type="Proteomes" id="UP000260783">
    <property type="component" value="Unassembled WGS sequence"/>
</dbReference>
<dbReference type="EMBL" id="QVEW01000018">
    <property type="protein sequence ID" value="RGB94340.1"/>
    <property type="molecule type" value="Genomic_DNA"/>
</dbReference>
<protein>
    <submittedName>
        <fullName evidence="1">Uncharacterized protein</fullName>
    </submittedName>
</protein>
<comment type="caution">
    <text evidence="1">The sequence shown here is derived from an EMBL/GenBank/DDBJ whole genome shotgun (WGS) entry which is preliminary data.</text>
</comment>
<dbReference type="AlphaFoldDB" id="A0A3E2UDY1"/>
<dbReference type="RefSeq" id="WP_117527911.1">
    <property type="nucleotide sequence ID" value="NZ_JAQCXC010000018.1"/>
</dbReference>
<evidence type="ECO:0000313" key="2">
    <source>
        <dbReference type="Proteomes" id="UP000260783"/>
    </source>
</evidence>
<evidence type="ECO:0000313" key="1">
    <source>
        <dbReference type="EMBL" id="RGB94340.1"/>
    </source>
</evidence>
<gene>
    <name evidence="1" type="ORF">DWZ04_13695</name>
</gene>
<proteinExistence type="predicted"/>
<accession>A0A3E2UDY1</accession>
<sequence>MADTVINFPRDTTLKQLNAIQRAAAAGCSTPGAADLCYKHLVACATSKAEVDSLFVEWWKAQYDSTKYTKVQMLERWFGNVLEDDRVHGCTVPLYATSTSAIGELTDDSVGLVCTPSTASTPGRDDFAHLPQFWCLEVAAEKKEDGSHEIFYVEHIDDLDDVRSGEHLCWVLQKNTFVREWRENGYQHLQMKCHQTTGFKQWREGKDRTGHVYAYMAHPKYYAGKVGGKASCGTGLAPINYTSHTSGVTLWRTRGTQYSGASGAIAKFLDRMMRLKYAKKGNSGTIEGCSSYNYQYKAAVAETGAKRFILTTAQAANLFVGSAISIGTDTDGSTDRNVADVHDIATEVRITAIEPVTIEEAQYSAVYVDVAEAFDTVKDQTLLSTMPYFSGWNDDVQGTDGSKYSATSGKEPGLLQKIEFQNGSYLIISDEIWQWGKDSNEDFTLDCYVCKDQSKVSGTAVTEDYVKQEGLTLTFPKDNTNWRWQWIEDTDCGDVEWPSGVNASGSGVGCKAGLSVYPAASGLRAGWLWCHLDDGGCCGVACRSSNSSLGAADWYGALGADGLNG</sequence>